<proteinExistence type="predicted"/>
<feature type="region of interest" description="Disordered" evidence="1">
    <location>
        <begin position="14"/>
        <end position="34"/>
    </location>
</feature>
<dbReference type="AlphaFoldDB" id="A0A840NKE1"/>
<reference evidence="2 3" key="1">
    <citation type="submission" date="2020-08" db="EMBL/GenBank/DDBJ databases">
        <title>Sequencing the genomes of 1000 actinobacteria strains.</title>
        <authorList>
            <person name="Klenk H.-P."/>
        </authorList>
    </citation>
    <scope>NUCLEOTIDE SEQUENCE [LARGE SCALE GENOMIC DNA]</scope>
    <source>
        <strain evidence="2 3">DSM 45582</strain>
    </source>
</reference>
<evidence type="ECO:0000256" key="1">
    <source>
        <dbReference type="SAM" id="MobiDB-lite"/>
    </source>
</evidence>
<gene>
    <name evidence="2" type="ORF">BJ969_003583</name>
</gene>
<comment type="caution">
    <text evidence="2">The sequence shown here is derived from an EMBL/GenBank/DDBJ whole genome shotgun (WGS) entry which is preliminary data.</text>
</comment>
<sequence length="63" mass="6951">MTLRSIHTGQIRSMNADIDRDDTSTVGRSASQRCRATTSTPWPCRAAGWVDSDAVGLLRDMVR</sequence>
<accession>A0A840NKE1</accession>
<name>A0A840NKE1_9PSEU</name>
<organism evidence="2 3">
    <name type="scientific">Saccharopolyspora gloriosae</name>
    <dbReference type="NCBI Taxonomy" id="455344"/>
    <lineage>
        <taxon>Bacteria</taxon>
        <taxon>Bacillati</taxon>
        <taxon>Actinomycetota</taxon>
        <taxon>Actinomycetes</taxon>
        <taxon>Pseudonocardiales</taxon>
        <taxon>Pseudonocardiaceae</taxon>
        <taxon>Saccharopolyspora</taxon>
    </lineage>
</organism>
<evidence type="ECO:0000313" key="2">
    <source>
        <dbReference type="EMBL" id="MBB5070495.1"/>
    </source>
</evidence>
<dbReference type="EMBL" id="JACHIV010000001">
    <property type="protein sequence ID" value="MBB5070495.1"/>
    <property type="molecule type" value="Genomic_DNA"/>
</dbReference>
<protein>
    <submittedName>
        <fullName evidence="2">Uncharacterized protein</fullName>
    </submittedName>
</protein>
<dbReference type="Proteomes" id="UP000580474">
    <property type="component" value="Unassembled WGS sequence"/>
</dbReference>
<evidence type="ECO:0000313" key="3">
    <source>
        <dbReference type="Proteomes" id="UP000580474"/>
    </source>
</evidence>
<feature type="compositionally biased region" description="Polar residues" evidence="1">
    <location>
        <begin position="24"/>
        <end position="34"/>
    </location>
</feature>
<keyword evidence="3" id="KW-1185">Reference proteome</keyword>